<dbReference type="InterPro" id="IPR016024">
    <property type="entry name" value="ARM-type_fold"/>
</dbReference>
<evidence type="ECO:0000313" key="6">
    <source>
        <dbReference type="EMBL" id="AEO68927.1"/>
    </source>
</evidence>
<feature type="compositionally biased region" description="Basic and acidic residues" evidence="4">
    <location>
        <begin position="399"/>
        <end position="409"/>
    </location>
</feature>
<dbReference type="InterPro" id="IPR033712">
    <property type="entry name" value="Pumilio_RNA-bd"/>
</dbReference>
<dbReference type="HOGENOM" id="CLU_004017_4_0_1"/>
<dbReference type="GO" id="GO:0005737">
    <property type="term" value="C:cytoplasm"/>
    <property type="evidence" value="ECO:0007669"/>
    <property type="project" value="TreeGrafter"/>
</dbReference>
<feature type="repeat" description="Pumilio" evidence="3">
    <location>
        <begin position="511"/>
        <end position="546"/>
    </location>
</feature>
<keyword evidence="7" id="KW-1185">Reference proteome</keyword>
<dbReference type="OrthoDB" id="668540at2759"/>
<dbReference type="eggNOG" id="KOG1488">
    <property type="taxonomic scope" value="Eukaryota"/>
</dbReference>
<proteinExistence type="predicted"/>
<dbReference type="PANTHER" id="PTHR12537:SF12">
    <property type="entry name" value="MATERNAL PROTEIN PUMILIO"/>
    <property type="match status" value="1"/>
</dbReference>
<protein>
    <recommendedName>
        <fullName evidence="5">PUM-HD domain-containing protein</fullName>
    </recommendedName>
</protein>
<feature type="repeat" description="Pumilio" evidence="3">
    <location>
        <begin position="691"/>
        <end position="726"/>
    </location>
</feature>
<comment type="function">
    <text evidence="2">RNA-binding nucleolar protein required for pre-rRNA processing. Involved in production of 18S rRNA and assembly of small ribosomal subunit.</text>
</comment>
<evidence type="ECO:0000256" key="1">
    <source>
        <dbReference type="ARBA" id="ARBA00022737"/>
    </source>
</evidence>
<evidence type="ECO:0000256" key="2">
    <source>
        <dbReference type="ARBA" id="ARBA00024893"/>
    </source>
</evidence>
<dbReference type="PANTHER" id="PTHR12537">
    <property type="entry name" value="RNA BINDING PROTEIN PUMILIO-RELATED"/>
    <property type="match status" value="1"/>
</dbReference>
<dbReference type="Proteomes" id="UP000008181">
    <property type="component" value="Chromosome 4"/>
</dbReference>
<evidence type="ECO:0000259" key="5">
    <source>
        <dbReference type="PROSITE" id="PS50303"/>
    </source>
</evidence>
<feature type="domain" description="PUM-HD" evidence="5">
    <location>
        <begin position="488"/>
        <end position="830"/>
    </location>
</feature>
<evidence type="ECO:0000256" key="3">
    <source>
        <dbReference type="PROSITE-ProRule" id="PRU00317"/>
    </source>
</evidence>
<feature type="region of interest" description="Disordered" evidence="4">
    <location>
        <begin position="837"/>
        <end position="916"/>
    </location>
</feature>
<gene>
    <name evidence="6" type="ORF">THITE_2118754</name>
</gene>
<feature type="repeat" description="Pumilio" evidence="3">
    <location>
        <begin position="547"/>
        <end position="582"/>
    </location>
</feature>
<name>G2RAV2_THETT</name>
<feature type="repeat" description="Pumilio" evidence="3">
    <location>
        <begin position="583"/>
        <end position="618"/>
    </location>
</feature>
<dbReference type="RefSeq" id="XP_003655263.1">
    <property type="nucleotide sequence ID" value="XM_003655215.1"/>
</dbReference>
<feature type="repeat" description="Pumilio" evidence="3">
    <location>
        <begin position="619"/>
        <end position="654"/>
    </location>
</feature>
<feature type="repeat" description="Pumilio" evidence="3">
    <location>
        <begin position="655"/>
        <end position="690"/>
    </location>
</feature>
<keyword evidence="1" id="KW-0677">Repeat</keyword>
<feature type="region of interest" description="Disordered" evidence="4">
    <location>
        <begin position="1"/>
        <end position="160"/>
    </location>
</feature>
<dbReference type="SMART" id="SM00025">
    <property type="entry name" value="Pumilio"/>
    <property type="match status" value="8"/>
</dbReference>
<feature type="region of interest" description="Disordered" evidence="4">
    <location>
        <begin position="243"/>
        <end position="291"/>
    </location>
</feature>
<dbReference type="CDD" id="cd07920">
    <property type="entry name" value="Pumilio"/>
    <property type="match status" value="1"/>
</dbReference>
<organism evidence="6 7">
    <name type="scientific">Thermothielavioides terrestris (strain ATCC 38088 / NRRL 8126)</name>
    <name type="common">Thielavia terrestris</name>
    <dbReference type="NCBI Taxonomy" id="578455"/>
    <lineage>
        <taxon>Eukaryota</taxon>
        <taxon>Fungi</taxon>
        <taxon>Dikarya</taxon>
        <taxon>Ascomycota</taxon>
        <taxon>Pezizomycotina</taxon>
        <taxon>Sordariomycetes</taxon>
        <taxon>Sordariomycetidae</taxon>
        <taxon>Sordariales</taxon>
        <taxon>Chaetomiaceae</taxon>
        <taxon>Thermothielavioides</taxon>
        <taxon>Thermothielavioides terrestris</taxon>
    </lineage>
</organism>
<feature type="repeat" description="Pumilio" evidence="3">
    <location>
        <begin position="763"/>
        <end position="804"/>
    </location>
</feature>
<dbReference type="Gene3D" id="1.25.10.10">
    <property type="entry name" value="Leucine-rich Repeat Variant"/>
    <property type="match status" value="1"/>
</dbReference>
<dbReference type="InterPro" id="IPR011989">
    <property type="entry name" value="ARM-like"/>
</dbReference>
<reference evidence="6 7" key="1">
    <citation type="journal article" date="2011" name="Nat. Biotechnol.">
        <title>Comparative genomic analysis of the thermophilic biomass-degrading fungi Myceliophthora thermophila and Thielavia terrestris.</title>
        <authorList>
            <person name="Berka R.M."/>
            <person name="Grigoriev I.V."/>
            <person name="Otillar R."/>
            <person name="Salamov A."/>
            <person name="Grimwood J."/>
            <person name="Reid I."/>
            <person name="Ishmael N."/>
            <person name="John T."/>
            <person name="Darmond C."/>
            <person name="Moisan M.-C."/>
            <person name="Henrissat B."/>
            <person name="Coutinho P.M."/>
            <person name="Lombard V."/>
            <person name="Natvig D.O."/>
            <person name="Lindquist E."/>
            <person name="Schmutz J."/>
            <person name="Lucas S."/>
            <person name="Harris P."/>
            <person name="Powlowski J."/>
            <person name="Bellemare A."/>
            <person name="Taylor D."/>
            <person name="Butler G."/>
            <person name="de Vries R.P."/>
            <person name="Allijn I.E."/>
            <person name="van den Brink J."/>
            <person name="Ushinsky S."/>
            <person name="Storms R."/>
            <person name="Powell A.J."/>
            <person name="Paulsen I.T."/>
            <person name="Elbourne L.D.H."/>
            <person name="Baker S.E."/>
            <person name="Magnuson J."/>
            <person name="LaBoissiere S."/>
            <person name="Clutterbuck A.J."/>
            <person name="Martinez D."/>
            <person name="Wogulis M."/>
            <person name="de Leon A.L."/>
            <person name="Rey M.W."/>
            <person name="Tsang A."/>
        </authorList>
    </citation>
    <scope>NUCLEOTIDE SEQUENCE [LARGE SCALE GENOMIC DNA]</scope>
    <source>
        <strain evidence="7">ATCC 38088 / NRRL 8126</strain>
    </source>
</reference>
<dbReference type="InterPro" id="IPR001313">
    <property type="entry name" value="Pumilio_RNA-bd_rpt"/>
</dbReference>
<dbReference type="GO" id="GO:0003730">
    <property type="term" value="F:mRNA 3'-UTR binding"/>
    <property type="evidence" value="ECO:0007669"/>
    <property type="project" value="TreeGrafter"/>
</dbReference>
<dbReference type="GO" id="GO:0000288">
    <property type="term" value="P:nuclear-transcribed mRNA catabolic process, deadenylation-dependent decay"/>
    <property type="evidence" value="ECO:0007669"/>
    <property type="project" value="TreeGrafter"/>
</dbReference>
<feature type="compositionally biased region" description="Polar residues" evidence="4">
    <location>
        <begin position="382"/>
        <end position="393"/>
    </location>
</feature>
<dbReference type="PROSITE" id="PS50302">
    <property type="entry name" value="PUM"/>
    <property type="match status" value="7"/>
</dbReference>
<sequence length="916" mass="97839">MSNTDQSRHSRFSNFPGLSSIPNGNDRPLQSLTNSFTYSSPGTWNTSGLGGVVRGRDVAAPRGPSAPEAQSRAEASGSAGYSGSNKGLVSGPSSSDALVTMSGADPWGSGSGVWNLTDTTQSRTLPASSSPRNRSDASVRDGNSTYSTAPATGIPRSLLGPKQNSLTAIDSMTAAFQGSSSLAQQYDVGLENLGMLGRPARQEPEHRRSGLLSSHTRLQELSFMTSPVGHPSRNSVSSHAAPELLGQTNPLGDSGSDLPADRSAHSQRPSLPGSLYNSLSLEPTPAPHPDEELLAGSLLRLGLGGGRTNGPAHNTSNGPAYGNGTQTQHFEFNPGPQPWGGGGQPYDAYANGPEFEKRGSIVDRSSPAGSTYRANGALNSPRGLTSSPQQNPDAWSRPASRDPRMSGSDVDRRALAHHLFQSPTPFFPGAPFYGPSYQAYAGQLFPPFGDLAHSAHMLDPCMSVPHYPVSAAGVAIVPARPDDPGKAFRSALLHEYKYGPKSSVKHWGLKDIAGHVVEFSSDQSGSRFIQEKLESANGDEKDQVFREIEPNAVPLMKDLFGNYVIQKFFEHGDQIQKKVLLRAMKGKVMDLSMQMYACRVVQKALENVLVEQQAELVKELEADVVKVATDPHGNHVVQQAIALVPRQHIGFIIGAFKGRVCELASQQYACRVIQRILEHGTEADKAAVTQELHKSAETLIKHPYGNYVIQHVLHHGRAEDRSKIIDVVMADLVALSKSKCASNVVEKCIAFGTREEQRAIWDRLVADGEDNCPLFQLAKDQYGNYVVQKLIALPVDQHKEALLQKLKAHLQSVRKAPGAGKQMTTIERVIAEVTKNLTPPAASPASPGLQVDIGSAAPTPNLTMDPNSPLSTPSSSVPYANGDGVEPVADHASGQPPEKGQEPATPCPQPQIGGDL</sequence>
<dbReference type="InterPro" id="IPR033133">
    <property type="entry name" value="PUM-HD"/>
</dbReference>
<dbReference type="PROSITE" id="PS50303">
    <property type="entry name" value="PUM_HD"/>
    <property type="match status" value="1"/>
</dbReference>
<dbReference type="SUPFAM" id="SSF48371">
    <property type="entry name" value="ARM repeat"/>
    <property type="match status" value="1"/>
</dbReference>
<feature type="compositionally biased region" description="Polar residues" evidence="4">
    <location>
        <begin position="858"/>
        <end position="878"/>
    </location>
</feature>
<dbReference type="AlphaFoldDB" id="G2RAV2"/>
<feature type="compositionally biased region" description="Low complexity" evidence="4">
    <location>
        <begin position="72"/>
        <end position="84"/>
    </location>
</feature>
<evidence type="ECO:0000313" key="7">
    <source>
        <dbReference type="Proteomes" id="UP000008181"/>
    </source>
</evidence>
<feature type="region of interest" description="Disordered" evidence="4">
    <location>
        <begin position="304"/>
        <end position="409"/>
    </location>
</feature>
<accession>G2RAV2</accession>
<dbReference type="EMBL" id="CP003012">
    <property type="protein sequence ID" value="AEO68927.1"/>
    <property type="molecule type" value="Genomic_DNA"/>
</dbReference>
<feature type="compositionally biased region" description="Polar residues" evidence="4">
    <location>
        <begin position="85"/>
        <end position="97"/>
    </location>
</feature>
<dbReference type="Pfam" id="PF00806">
    <property type="entry name" value="PUF"/>
    <property type="match status" value="8"/>
</dbReference>
<feature type="compositionally biased region" description="Polar residues" evidence="4">
    <location>
        <begin position="12"/>
        <end position="47"/>
    </location>
</feature>
<feature type="compositionally biased region" description="Polar residues" evidence="4">
    <location>
        <begin position="311"/>
        <end position="330"/>
    </location>
</feature>
<dbReference type="KEGG" id="ttt:THITE_2118754"/>
<feature type="compositionally biased region" description="Polar residues" evidence="4">
    <location>
        <begin position="112"/>
        <end position="132"/>
    </location>
</feature>
<evidence type="ECO:0000256" key="4">
    <source>
        <dbReference type="SAM" id="MobiDB-lite"/>
    </source>
</evidence>
<feature type="compositionally biased region" description="Polar residues" evidence="4">
    <location>
        <begin position="141"/>
        <end position="150"/>
    </location>
</feature>
<dbReference type="GeneID" id="11522387"/>
<dbReference type="STRING" id="578455.G2RAV2"/>